<dbReference type="STRING" id="1077348.A0A2G8SPU7"/>
<dbReference type="OrthoDB" id="5529571at2759"/>
<feature type="compositionally biased region" description="Low complexity" evidence="1">
    <location>
        <begin position="206"/>
        <end position="230"/>
    </location>
</feature>
<accession>A0A2G8SPU7</accession>
<dbReference type="InterPro" id="IPR013262">
    <property type="entry name" value="OMP_MIM1/TOM13_mt"/>
</dbReference>
<comment type="caution">
    <text evidence="2">The sequence shown here is derived from an EMBL/GenBank/DDBJ whole genome shotgun (WGS) entry which is preliminary data.</text>
</comment>
<feature type="compositionally biased region" description="Low complexity" evidence="1">
    <location>
        <begin position="13"/>
        <end position="26"/>
    </location>
</feature>
<feature type="compositionally biased region" description="Low complexity" evidence="1">
    <location>
        <begin position="122"/>
        <end position="133"/>
    </location>
</feature>
<evidence type="ECO:0000313" key="3">
    <source>
        <dbReference type="Proteomes" id="UP000230002"/>
    </source>
</evidence>
<gene>
    <name evidence="2" type="ORF">GSI_02527</name>
</gene>
<organism evidence="2 3">
    <name type="scientific">Ganoderma sinense ZZ0214-1</name>
    <dbReference type="NCBI Taxonomy" id="1077348"/>
    <lineage>
        <taxon>Eukaryota</taxon>
        <taxon>Fungi</taxon>
        <taxon>Dikarya</taxon>
        <taxon>Basidiomycota</taxon>
        <taxon>Agaricomycotina</taxon>
        <taxon>Agaricomycetes</taxon>
        <taxon>Polyporales</taxon>
        <taxon>Polyporaceae</taxon>
        <taxon>Ganoderma</taxon>
    </lineage>
</organism>
<feature type="compositionally biased region" description="Polar residues" evidence="1">
    <location>
        <begin position="107"/>
        <end position="120"/>
    </location>
</feature>
<evidence type="ECO:0000256" key="1">
    <source>
        <dbReference type="SAM" id="MobiDB-lite"/>
    </source>
</evidence>
<dbReference type="PANTHER" id="PTHR28241:SF1">
    <property type="entry name" value="MITOCHONDRIAL IMPORT PROTEIN 1"/>
    <property type="match status" value="1"/>
</dbReference>
<dbReference type="AlphaFoldDB" id="A0A2G8SPU7"/>
<dbReference type="GO" id="GO:0070096">
    <property type="term" value="P:mitochondrial outer membrane translocase complex assembly"/>
    <property type="evidence" value="ECO:0007669"/>
    <property type="project" value="TreeGrafter"/>
</dbReference>
<dbReference type="Proteomes" id="UP000230002">
    <property type="component" value="Unassembled WGS sequence"/>
</dbReference>
<proteinExistence type="predicted"/>
<sequence>MSEHLSTEEEDLLQSALSTAFTSASLPRQSAVPPPAPERAPELVPQPDADPTTQPESAEDVWKEEYEVHVTEWRRRSAEQRQKAEETRAQWEAIREQERKEGKLRQSVLSESAHSTSGWENVSAGSAAPSVAALPESPSPADGRDLVTGEGEGGHSTSAEVHESVFPGASGTSTSTHPKHEHQPEHELPPSQPASEPESKQDKWDSMTSSMTTSSFPSMSFPSDPHSPSSAPRTVPPSHTHGVLPRASAHFHAHGHGHHHHPSQPPEESARTATLSIFDPTLSPKTRALALLSSIAINVLLPFVNGVMLGFGEIFAKNVIVTWLGWKVPGTASAASSRSFGRTTLGRK</sequence>
<keyword evidence="3" id="KW-1185">Reference proteome</keyword>
<dbReference type="EMBL" id="AYKW01000003">
    <property type="protein sequence ID" value="PIL35797.1"/>
    <property type="molecule type" value="Genomic_DNA"/>
</dbReference>
<feature type="region of interest" description="Disordered" evidence="1">
    <location>
        <begin position="1"/>
        <end position="63"/>
    </location>
</feature>
<protein>
    <submittedName>
        <fullName evidence="2">Uncharacterized protein</fullName>
    </submittedName>
</protein>
<dbReference type="PANTHER" id="PTHR28241">
    <property type="entry name" value="MITOCHONDRIAL IMPORT PROTEIN 1"/>
    <property type="match status" value="1"/>
</dbReference>
<dbReference type="Pfam" id="PF08219">
    <property type="entry name" value="TOM13"/>
    <property type="match status" value="1"/>
</dbReference>
<feature type="compositionally biased region" description="Basic residues" evidence="1">
    <location>
        <begin position="249"/>
        <end position="262"/>
    </location>
</feature>
<evidence type="ECO:0000313" key="2">
    <source>
        <dbReference type="EMBL" id="PIL35797.1"/>
    </source>
</evidence>
<feature type="region of interest" description="Disordered" evidence="1">
    <location>
        <begin position="96"/>
        <end position="272"/>
    </location>
</feature>
<reference evidence="2 3" key="1">
    <citation type="journal article" date="2015" name="Sci. Rep.">
        <title>Chromosome-level genome map provides insights into diverse defense mechanisms in the medicinal fungus Ganoderma sinense.</title>
        <authorList>
            <person name="Zhu Y."/>
            <person name="Xu J."/>
            <person name="Sun C."/>
            <person name="Zhou S."/>
            <person name="Xu H."/>
            <person name="Nelson D.R."/>
            <person name="Qian J."/>
            <person name="Song J."/>
            <person name="Luo H."/>
            <person name="Xiang L."/>
            <person name="Li Y."/>
            <person name="Xu Z."/>
            <person name="Ji A."/>
            <person name="Wang L."/>
            <person name="Lu S."/>
            <person name="Hayward A."/>
            <person name="Sun W."/>
            <person name="Li X."/>
            <person name="Schwartz D.C."/>
            <person name="Wang Y."/>
            <person name="Chen S."/>
        </authorList>
    </citation>
    <scope>NUCLEOTIDE SEQUENCE [LARGE SCALE GENOMIC DNA]</scope>
    <source>
        <strain evidence="2 3">ZZ0214-1</strain>
    </source>
</reference>
<dbReference type="GO" id="GO:0005741">
    <property type="term" value="C:mitochondrial outer membrane"/>
    <property type="evidence" value="ECO:0007669"/>
    <property type="project" value="InterPro"/>
</dbReference>
<dbReference type="GO" id="GO:0045040">
    <property type="term" value="P:protein insertion into mitochondrial outer membrane"/>
    <property type="evidence" value="ECO:0007669"/>
    <property type="project" value="TreeGrafter"/>
</dbReference>
<name>A0A2G8SPU7_9APHY</name>